<evidence type="ECO:0000256" key="1">
    <source>
        <dbReference type="SAM" id="SignalP"/>
    </source>
</evidence>
<evidence type="ECO:0000313" key="2">
    <source>
        <dbReference type="EMBL" id="EMF08192.1"/>
    </source>
</evidence>
<sequence>MPSSIMLKLLLSSLIAAVSARQICGTCYNAGNKPIFAGSATGGEWKCDAYCDQNMVNAANEVCCEGIYTE</sequence>
<protein>
    <submittedName>
        <fullName evidence="2">Uncharacterized protein</fullName>
    </submittedName>
</protein>
<feature type="signal peptide" evidence="1">
    <location>
        <begin position="1"/>
        <end position="20"/>
    </location>
</feature>
<dbReference type="GeneID" id="27898842"/>
<dbReference type="HOGENOM" id="CLU_2759427_0_0_1"/>
<dbReference type="Proteomes" id="UP000016931">
    <property type="component" value="Unassembled WGS sequence"/>
</dbReference>
<feature type="chain" id="PRO_5004032865" evidence="1">
    <location>
        <begin position="21"/>
        <end position="70"/>
    </location>
</feature>
<keyword evidence="1" id="KW-0732">Signal</keyword>
<organism evidence="2 3">
    <name type="scientific">Sphaerulina musiva (strain SO2202)</name>
    <name type="common">Poplar stem canker fungus</name>
    <name type="synonym">Septoria musiva</name>
    <dbReference type="NCBI Taxonomy" id="692275"/>
    <lineage>
        <taxon>Eukaryota</taxon>
        <taxon>Fungi</taxon>
        <taxon>Dikarya</taxon>
        <taxon>Ascomycota</taxon>
        <taxon>Pezizomycotina</taxon>
        <taxon>Dothideomycetes</taxon>
        <taxon>Dothideomycetidae</taxon>
        <taxon>Mycosphaerellales</taxon>
        <taxon>Mycosphaerellaceae</taxon>
        <taxon>Sphaerulina</taxon>
    </lineage>
</organism>
<evidence type="ECO:0000313" key="3">
    <source>
        <dbReference type="Proteomes" id="UP000016931"/>
    </source>
</evidence>
<dbReference type="EMBL" id="KB456272">
    <property type="protein sequence ID" value="EMF08192.1"/>
    <property type="molecule type" value="Genomic_DNA"/>
</dbReference>
<keyword evidence="3" id="KW-1185">Reference proteome</keyword>
<name>M3CVM3_SPHMS</name>
<dbReference type="AlphaFoldDB" id="M3CVM3"/>
<dbReference type="RefSeq" id="XP_016756313.1">
    <property type="nucleotide sequence ID" value="XM_016901705.1"/>
</dbReference>
<accession>M3CVM3</accession>
<reference evidence="2 3" key="1">
    <citation type="journal article" date="2012" name="PLoS Pathog.">
        <title>Diverse lifestyles and strategies of plant pathogenesis encoded in the genomes of eighteen Dothideomycetes fungi.</title>
        <authorList>
            <person name="Ohm R.A."/>
            <person name="Feau N."/>
            <person name="Henrissat B."/>
            <person name="Schoch C.L."/>
            <person name="Horwitz B.A."/>
            <person name="Barry K.W."/>
            <person name="Condon B.J."/>
            <person name="Copeland A.C."/>
            <person name="Dhillon B."/>
            <person name="Glaser F."/>
            <person name="Hesse C.N."/>
            <person name="Kosti I."/>
            <person name="LaButti K."/>
            <person name="Lindquist E.A."/>
            <person name="Lucas S."/>
            <person name="Salamov A.A."/>
            <person name="Bradshaw R.E."/>
            <person name="Ciuffetti L."/>
            <person name="Hamelin R.C."/>
            <person name="Kema G.H.J."/>
            <person name="Lawrence C."/>
            <person name="Scott J.A."/>
            <person name="Spatafora J.W."/>
            <person name="Turgeon B.G."/>
            <person name="de Wit P.J.G.M."/>
            <person name="Zhong S."/>
            <person name="Goodwin S.B."/>
            <person name="Grigoriev I.V."/>
        </authorList>
    </citation>
    <scope>NUCLEOTIDE SEQUENCE [LARGE SCALE GENOMIC DNA]</scope>
    <source>
        <strain evidence="2 3">SO2202</strain>
    </source>
</reference>
<proteinExistence type="predicted"/>
<gene>
    <name evidence="2" type="ORF">SEPMUDRAFT_121681</name>
</gene>